<dbReference type="PANTHER" id="PTHR24148">
    <property type="entry name" value="ANKYRIN REPEAT DOMAIN-CONTAINING PROTEIN 39 HOMOLOG-RELATED"/>
    <property type="match status" value="1"/>
</dbReference>
<organism evidence="2 3">
    <name type="scientific">Penicillium malachiteum</name>
    <dbReference type="NCBI Taxonomy" id="1324776"/>
    <lineage>
        <taxon>Eukaryota</taxon>
        <taxon>Fungi</taxon>
        <taxon>Dikarya</taxon>
        <taxon>Ascomycota</taxon>
        <taxon>Pezizomycotina</taxon>
        <taxon>Eurotiomycetes</taxon>
        <taxon>Eurotiomycetidae</taxon>
        <taxon>Eurotiales</taxon>
        <taxon>Aspergillaceae</taxon>
        <taxon>Penicillium</taxon>
    </lineage>
</organism>
<reference evidence="2" key="1">
    <citation type="journal article" date="2023" name="IMA Fungus">
        <title>Comparative genomic study of the Penicillium genus elucidates a diverse pangenome and 15 lateral gene transfer events.</title>
        <authorList>
            <person name="Petersen C."/>
            <person name="Sorensen T."/>
            <person name="Nielsen M.R."/>
            <person name="Sondergaard T.E."/>
            <person name="Sorensen J.L."/>
            <person name="Fitzpatrick D.A."/>
            <person name="Frisvad J.C."/>
            <person name="Nielsen K.L."/>
        </authorList>
    </citation>
    <scope>NUCLEOTIDE SEQUENCE</scope>
    <source>
        <strain evidence="2">IBT 17514</strain>
    </source>
</reference>
<dbReference type="InterPro" id="IPR010730">
    <property type="entry name" value="HET"/>
</dbReference>
<evidence type="ECO:0000313" key="2">
    <source>
        <dbReference type="EMBL" id="KAJ5703951.1"/>
    </source>
</evidence>
<dbReference type="InterPro" id="IPR052895">
    <property type="entry name" value="HetReg/Transcr_Mod"/>
</dbReference>
<protein>
    <recommendedName>
        <fullName evidence="1">Heterokaryon incompatibility domain-containing protein</fullName>
    </recommendedName>
</protein>
<dbReference type="AlphaFoldDB" id="A0AAD6HBG6"/>
<dbReference type="Proteomes" id="UP001215712">
    <property type="component" value="Unassembled WGS sequence"/>
</dbReference>
<feature type="domain" description="Heterokaryon incompatibility" evidence="1">
    <location>
        <begin position="14"/>
        <end position="106"/>
    </location>
</feature>
<dbReference type="EMBL" id="JAQJAN010000020">
    <property type="protein sequence ID" value="KAJ5703951.1"/>
    <property type="molecule type" value="Genomic_DNA"/>
</dbReference>
<gene>
    <name evidence="2" type="ORF">N7493_011089</name>
</gene>
<evidence type="ECO:0000259" key="1">
    <source>
        <dbReference type="Pfam" id="PF06985"/>
    </source>
</evidence>
<sequence length="270" mass="31000">MRPCKISAGGLRPVFWADSVCINQGNVDEKSRQIQLMDQVYRNANRVLVWLGDAQNAEDRALKLFAWASKVGPEQILFESNLTSKALEIKRLVEMAWFTRRWMIQEVVLNSDVHLFCTDVEISLVRVFHALNVLQGSTLLEQVDHHVLNALLMIYDLWCKWSLRGEQIEKPELIGLLCKFDTFGCADDRDRLYAILGLAQNPVLQKPELYHDTLPLINYSDSVDQLYTNFAAINVSSGQIGFFRVAAKYNQKEADSTLPSWVPDWRQPRQ</sequence>
<accession>A0AAD6HBG6</accession>
<dbReference type="PANTHER" id="PTHR24148:SF64">
    <property type="entry name" value="HETEROKARYON INCOMPATIBILITY DOMAIN-CONTAINING PROTEIN"/>
    <property type="match status" value="1"/>
</dbReference>
<proteinExistence type="predicted"/>
<name>A0AAD6HBG6_9EURO</name>
<comment type="caution">
    <text evidence="2">The sequence shown here is derived from an EMBL/GenBank/DDBJ whole genome shotgun (WGS) entry which is preliminary data.</text>
</comment>
<dbReference type="Pfam" id="PF06985">
    <property type="entry name" value="HET"/>
    <property type="match status" value="1"/>
</dbReference>
<reference evidence="2" key="2">
    <citation type="submission" date="2023-01" db="EMBL/GenBank/DDBJ databases">
        <authorList>
            <person name="Petersen C."/>
        </authorList>
    </citation>
    <scope>NUCLEOTIDE SEQUENCE</scope>
    <source>
        <strain evidence="2">IBT 17514</strain>
    </source>
</reference>
<evidence type="ECO:0000313" key="3">
    <source>
        <dbReference type="Proteomes" id="UP001215712"/>
    </source>
</evidence>
<keyword evidence="3" id="KW-1185">Reference proteome</keyword>